<evidence type="ECO:0000256" key="3">
    <source>
        <dbReference type="ARBA" id="ARBA00022989"/>
    </source>
</evidence>
<reference evidence="7" key="1">
    <citation type="submission" date="2016-09" db="EMBL/GenBank/DDBJ databases">
        <authorList>
            <person name="Varghese N."/>
            <person name="Submissions S."/>
        </authorList>
    </citation>
    <scope>NUCLEOTIDE SEQUENCE [LARGE SCALE GENOMIC DNA]</scope>
    <source>
        <strain evidence="7">S5</strain>
    </source>
</reference>
<evidence type="ECO:0000256" key="4">
    <source>
        <dbReference type="ARBA" id="ARBA00023136"/>
    </source>
</evidence>
<evidence type="ECO:0000313" key="7">
    <source>
        <dbReference type="Proteomes" id="UP000242949"/>
    </source>
</evidence>
<dbReference type="Proteomes" id="UP000242949">
    <property type="component" value="Unassembled WGS sequence"/>
</dbReference>
<sequence>MKSLILGRYFPNDSIIHRLDARAKLVAALYFIGLLFFIDHGLGYLFVGLFTLGVMYLTKIRLSVFIKGVRPLIFLILFAAMMRVLFTGGGEVFVSWGPFTISSQGLWVGLFTFMRFILIIFISTVLTLSTKPVDLTDAINALLKPLRKLGVPVDDFALMLSISLRFIPNLLDETQRVMDAQRARGVIFGEGTIVEQMKKLVPIVLPLFASSLNRAEEMADVMDVKNYQSGEKRTHFRQLTWHTSDSIALLMMVGLTAVVIVVNYTMV</sequence>
<dbReference type="PANTHER" id="PTHR33514:SF13">
    <property type="entry name" value="PROTEIN ABCI12, CHLOROPLASTIC"/>
    <property type="match status" value="1"/>
</dbReference>
<dbReference type="STRING" id="1612202.SAMN05421734_11118"/>
<feature type="transmembrane region" description="Helical" evidence="5">
    <location>
        <begin position="106"/>
        <end position="128"/>
    </location>
</feature>
<dbReference type="Pfam" id="PF02361">
    <property type="entry name" value="CbiQ"/>
    <property type="match status" value="1"/>
</dbReference>
<keyword evidence="3 5" id="KW-1133">Transmembrane helix</keyword>
<accession>A0A1G6MHF5</accession>
<evidence type="ECO:0000256" key="5">
    <source>
        <dbReference type="SAM" id="Phobius"/>
    </source>
</evidence>
<evidence type="ECO:0000256" key="1">
    <source>
        <dbReference type="ARBA" id="ARBA00004141"/>
    </source>
</evidence>
<comment type="subcellular location">
    <subcellularLocation>
        <location evidence="1">Membrane</location>
        <topology evidence="1">Multi-pass membrane protein</topology>
    </subcellularLocation>
</comment>
<dbReference type="EMBL" id="FMYI01000011">
    <property type="protein sequence ID" value="SDC54910.1"/>
    <property type="molecule type" value="Genomic_DNA"/>
</dbReference>
<gene>
    <name evidence="6" type="ORF">SAMN05421734_11118</name>
</gene>
<feature type="transmembrane region" description="Helical" evidence="5">
    <location>
        <begin position="21"/>
        <end position="38"/>
    </location>
</feature>
<organism evidence="6 7">
    <name type="scientific">Pelagirhabdus alkalitolerans</name>
    <dbReference type="NCBI Taxonomy" id="1612202"/>
    <lineage>
        <taxon>Bacteria</taxon>
        <taxon>Bacillati</taxon>
        <taxon>Bacillota</taxon>
        <taxon>Bacilli</taxon>
        <taxon>Bacillales</taxon>
        <taxon>Bacillaceae</taxon>
        <taxon>Pelagirhabdus</taxon>
    </lineage>
</organism>
<evidence type="ECO:0000256" key="2">
    <source>
        <dbReference type="ARBA" id="ARBA00022692"/>
    </source>
</evidence>
<dbReference type="AlphaFoldDB" id="A0A1G6MHF5"/>
<keyword evidence="4 5" id="KW-0472">Membrane</keyword>
<dbReference type="InterPro" id="IPR003339">
    <property type="entry name" value="ABC/ECF_trnsptr_transmembrane"/>
</dbReference>
<keyword evidence="2 5" id="KW-0812">Transmembrane</keyword>
<feature type="transmembrane region" description="Helical" evidence="5">
    <location>
        <begin position="72"/>
        <end position="94"/>
    </location>
</feature>
<dbReference type="OrthoDB" id="8075495at2"/>
<dbReference type="PANTHER" id="PTHR33514">
    <property type="entry name" value="PROTEIN ABCI12, CHLOROPLASTIC"/>
    <property type="match status" value="1"/>
</dbReference>
<feature type="transmembrane region" description="Helical" evidence="5">
    <location>
        <begin position="247"/>
        <end position="266"/>
    </location>
</feature>
<dbReference type="GO" id="GO:0005886">
    <property type="term" value="C:plasma membrane"/>
    <property type="evidence" value="ECO:0007669"/>
    <property type="project" value="TreeGrafter"/>
</dbReference>
<feature type="transmembrane region" description="Helical" evidence="5">
    <location>
        <begin position="44"/>
        <end position="60"/>
    </location>
</feature>
<dbReference type="CDD" id="cd16914">
    <property type="entry name" value="EcfT"/>
    <property type="match status" value="1"/>
</dbReference>
<keyword evidence="7" id="KW-1185">Reference proteome</keyword>
<name>A0A1G6MHF5_9BACI</name>
<evidence type="ECO:0000313" key="6">
    <source>
        <dbReference type="EMBL" id="SDC54910.1"/>
    </source>
</evidence>
<dbReference type="RefSeq" id="WP_090796928.1">
    <property type="nucleotide sequence ID" value="NZ_FMYI01000011.1"/>
</dbReference>
<protein>
    <submittedName>
        <fullName evidence="6">Energy-coupling factor transport system permease protein</fullName>
    </submittedName>
</protein>
<proteinExistence type="predicted"/>